<name>A0A8K0D4B8_IGNLU</name>
<evidence type="ECO:0000313" key="1">
    <source>
        <dbReference type="EMBL" id="KAF2899210.1"/>
    </source>
</evidence>
<feature type="non-terminal residue" evidence="1">
    <location>
        <position position="190"/>
    </location>
</feature>
<dbReference type="OrthoDB" id="6773446at2759"/>
<accession>A0A8K0D4B8</accession>
<gene>
    <name evidence="1" type="ORF">ILUMI_06962</name>
</gene>
<sequence length="190" mass="21232">WTQLSLPIKLGGLGIRKVTDIALPAFVALTFGVHNLVNLICPSLDKATVHFEEEAKEIWKELNRLSIPTIPSYQRNWDIIKTQLIIDNTFNFDSLAETARLRALEHSEFGTYLQAIETLIDNNSFRVCDALRIDSPVCRPYNCICGTPVGVNGMHGLHLETFSPLSKEAQDLVHMIGTNLNQISGDSRSK</sequence>
<keyword evidence="2" id="KW-1185">Reference proteome</keyword>
<reference evidence="1" key="1">
    <citation type="submission" date="2019-08" db="EMBL/GenBank/DDBJ databases">
        <title>The genome of the North American firefly Photinus pyralis.</title>
        <authorList>
            <consortium name="Photinus pyralis genome working group"/>
            <person name="Fallon T.R."/>
            <person name="Sander Lower S.E."/>
            <person name="Weng J.-K."/>
        </authorList>
    </citation>
    <scope>NUCLEOTIDE SEQUENCE</scope>
    <source>
        <strain evidence="1">TRF0915ILg1</strain>
        <tissue evidence="1">Whole body</tissue>
    </source>
</reference>
<comment type="caution">
    <text evidence="1">The sequence shown here is derived from an EMBL/GenBank/DDBJ whole genome shotgun (WGS) entry which is preliminary data.</text>
</comment>
<dbReference type="AlphaFoldDB" id="A0A8K0D4B8"/>
<protein>
    <submittedName>
        <fullName evidence="1">Uncharacterized protein</fullName>
    </submittedName>
</protein>
<dbReference type="EMBL" id="VTPC01002976">
    <property type="protein sequence ID" value="KAF2899210.1"/>
    <property type="molecule type" value="Genomic_DNA"/>
</dbReference>
<evidence type="ECO:0000313" key="2">
    <source>
        <dbReference type="Proteomes" id="UP000801492"/>
    </source>
</evidence>
<proteinExistence type="predicted"/>
<organism evidence="1 2">
    <name type="scientific">Ignelater luminosus</name>
    <name type="common">Cucubano</name>
    <name type="synonym">Pyrophorus luminosus</name>
    <dbReference type="NCBI Taxonomy" id="2038154"/>
    <lineage>
        <taxon>Eukaryota</taxon>
        <taxon>Metazoa</taxon>
        <taxon>Ecdysozoa</taxon>
        <taxon>Arthropoda</taxon>
        <taxon>Hexapoda</taxon>
        <taxon>Insecta</taxon>
        <taxon>Pterygota</taxon>
        <taxon>Neoptera</taxon>
        <taxon>Endopterygota</taxon>
        <taxon>Coleoptera</taxon>
        <taxon>Polyphaga</taxon>
        <taxon>Elateriformia</taxon>
        <taxon>Elateroidea</taxon>
        <taxon>Elateridae</taxon>
        <taxon>Agrypninae</taxon>
        <taxon>Pyrophorini</taxon>
        <taxon>Ignelater</taxon>
    </lineage>
</organism>
<dbReference type="Proteomes" id="UP000801492">
    <property type="component" value="Unassembled WGS sequence"/>
</dbReference>